<dbReference type="GO" id="GO:1990414">
    <property type="term" value="P:replication-born double-strand break repair via sister chromatid exchange"/>
    <property type="evidence" value="ECO:0007669"/>
    <property type="project" value="TreeGrafter"/>
</dbReference>
<dbReference type="CDD" id="cd21793">
    <property type="entry name" value="Rad21_Rec8_M_AtSYN1-like"/>
    <property type="match status" value="1"/>
</dbReference>
<dbReference type="InterPro" id="IPR023093">
    <property type="entry name" value="ScpA-like_C"/>
</dbReference>
<evidence type="ECO:0000313" key="11">
    <source>
        <dbReference type="EMBL" id="KDP43427.1"/>
    </source>
</evidence>
<dbReference type="InterPro" id="IPR006910">
    <property type="entry name" value="Rad21_Rec8_N"/>
</dbReference>
<evidence type="ECO:0000256" key="1">
    <source>
        <dbReference type="ARBA" id="ARBA00004123"/>
    </source>
</evidence>
<feature type="domain" description="Rad21/Rec8-like protein N-terminal" evidence="10">
    <location>
        <begin position="1"/>
        <end position="102"/>
    </location>
</feature>
<organism evidence="11 12">
    <name type="scientific">Jatropha curcas</name>
    <name type="common">Barbados nut</name>
    <dbReference type="NCBI Taxonomy" id="180498"/>
    <lineage>
        <taxon>Eukaryota</taxon>
        <taxon>Viridiplantae</taxon>
        <taxon>Streptophyta</taxon>
        <taxon>Embryophyta</taxon>
        <taxon>Tracheophyta</taxon>
        <taxon>Spermatophyta</taxon>
        <taxon>Magnoliopsida</taxon>
        <taxon>eudicotyledons</taxon>
        <taxon>Gunneridae</taxon>
        <taxon>Pentapetalae</taxon>
        <taxon>rosids</taxon>
        <taxon>fabids</taxon>
        <taxon>Malpighiales</taxon>
        <taxon>Euphorbiaceae</taxon>
        <taxon>Crotonoideae</taxon>
        <taxon>Jatropheae</taxon>
        <taxon>Jatropha</taxon>
    </lineage>
</organism>
<protein>
    <recommendedName>
        <fullName evidence="13">Rad21/Rec8-like protein N-terminal domain-containing protein</fullName>
    </recommendedName>
</protein>
<dbReference type="Proteomes" id="UP000027138">
    <property type="component" value="Unassembled WGS sequence"/>
</dbReference>
<feature type="compositionally biased region" description="Basic and acidic residues" evidence="8">
    <location>
        <begin position="527"/>
        <end position="538"/>
    </location>
</feature>
<dbReference type="AlphaFoldDB" id="A0A067L4S9"/>
<comment type="subunit">
    <text evidence="7">Component of the cohesin complex.</text>
</comment>
<feature type="compositionally biased region" description="Polar residues" evidence="8">
    <location>
        <begin position="568"/>
        <end position="580"/>
    </location>
</feature>
<keyword evidence="4" id="KW-0131">Cell cycle</keyword>
<dbReference type="Gene3D" id="1.10.10.580">
    <property type="entry name" value="Structural maintenance of chromosome 1. Chain E"/>
    <property type="match status" value="1"/>
</dbReference>
<keyword evidence="6" id="KW-0539">Nucleus</keyword>
<evidence type="ECO:0000259" key="9">
    <source>
        <dbReference type="Pfam" id="PF04824"/>
    </source>
</evidence>
<sequence length="787" mass="87684">MFYSQTFLARKGPLGTVWCAAHLQHRLKKSHYTSTDISSTVDRIMFPEVPIALRMSGHPLLGVVRIYSKKVDYLYHDCNVFLIGLRKAFASIEVNLPENATTAKFESVTLPQTFDLDALNVEFDTYPDGSPDDHTKSQEEITLQDQIPTDRDPYVVISFDEDIMMDALPSKHEHDTDAGIRSMEEDILAPLEVVTDMGAPLASPINQMEVPTGIVDLPSTQTTVPMDTAEIQDLGPNNQTELQTGSPDFRDPGPSNQTEVINSMLNDDNSPPEIEIMRDPVQGFSPEKLPSGFPDHQNDAFQPTTSFDQGLNEKEIPSPFKEDALPSGGQPSPFQRHSEAPEKFITDISFGNTSPELAIRSTPPVQQPRPRQRKRKHFFDESTVLTNKFMKKALENSGDILRRRREIPSTALGIWKLNNKLRREQVLYEPSLTGYSANICNLFKRDYIITKSHLTLEREATPEPRVVTSPAPSTEAIAEARDANSPAPATEVVIEARDRASPPPITEEIPEPTSAQSPVSEAEPDPEIERLRHHEGQDGNRLLPDSPARFMPSPGRFVSSPFRRDDFTPNTEKNLGSGSVPWAQTSIETEVMPTPGISASPGTCTTEPETPRTFLEDQFDPGHTGRSDIPESIAETEDLHFLEADNTPAGSQGTQSIDSLSVRSRAVAQYLKRHSLSTPLSEDQSRDLSLNKILEGKTRKLCARMFFETLVLKSCGLIDVEQEQPYGYAEQFEDPDLGTEGVLCLADRCQVKRFKKKAEKPPNVQQQQLEYGTFVSISLYYSNGMSM</sequence>
<dbReference type="PANTHER" id="PTHR12585:SF55">
    <property type="entry name" value="SISTER CHROMATID COHESION 1 PROTEIN 3"/>
    <property type="match status" value="1"/>
</dbReference>
<keyword evidence="4" id="KW-0498">Mitosis</keyword>
<evidence type="ECO:0000256" key="6">
    <source>
        <dbReference type="ARBA" id="ARBA00023242"/>
    </source>
</evidence>
<dbReference type="Pfam" id="PF04825">
    <property type="entry name" value="Rad21_Rec8_N"/>
    <property type="match status" value="1"/>
</dbReference>
<feature type="compositionally biased region" description="Polar residues" evidence="8">
    <location>
        <begin position="235"/>
        <end position="246"/>
    </location>
</feature>
<dbReference type="STRING" id="180498.A0A067L4S9"/>
<evidence type="ECO:0000256" key="7">
    <source>
        <dbReference type="ARBA" id="ARBA00064543"/>
    </source>
</evidence>
<dbReference type="FunFam" id="1.10.10.580:FF:000002">
    <property type="entry name" value="Sister chromatid cohesion 1 protein 4"/>
    <property type="match status" value="1"/>
</dbReference>
<feature type="region of interest" description="Disordered" evidence="8">
    <location>
        <begin position="496"/>
        <end position="580"/>
    </location>
</feature>
<evidence type="ECO:0000256" key="8">
    <source>
        <dbReference type="SAM" id="MobiDB-lite"/>
    </source>
</evidence>
<evidence type="ECO:0000256" key="4">
    <source>
        <dbReference type="ARBA" id="ARBA00022776"/>
    </source>
</evidence>
<dbReference type="GO" id="GO:0007059">
    <property type="term" value="P:chromosome segregation"/>
    <property type="evidence" value="ECO:0007669"/>
    <property type="project" value="UniProtKB-KW"/>
</dbReference>
<dbReference type="GO" id="GO:0003682">
    <property type="term" value="F:chromatin binding"/>
    <property type="evidence" value="ECO:0007669"/>
    <property type="project" value="TreeGrafter"/>
</dbReference>
<dbReference type="GO" id="GO:0005634">
    <property type="term" value="C:nucleus"/>
    <property type="evidence" value="ECO:0007669"/>
    <property type="project" value="UniProtKB-SubCell"/>
</dbReference>
<comment type="similarity">
    <text evidence="2">Belongs to the rad21 family.</text>
</comment>
<evidence type="ECO:0008006" key="13">
    <source>
        <dbReference type="Google" id="ProtNLM"/>
    </source>
</evidence>
<dbReference type="OrthoDB" id="10071381at2759"/>
<evidence type="ECO:0000256" key="3">
    <source>
        <dbReference type="ARBA" id="ARBA00022618"/>
    </source>
</evidence>
<evidence type="ECO:0000259" key="10">
    <source>
        <dbReference type="Pfam" id="PF04825"/>
    </source>
</evidence>
<dbReference type="PANTHER" id="PTHR12585">
    <property type="entry name" value="SCC1 / RAD21 FAMILY MEMBER"/>
    <property type="match status" value="1"/>
</dbReference>
<dbReference type="GO" id="GO:0007062">
    <property type="term" value="P:sister chromatid cohesion"/>
    <property type="evidence" value="ECO:0007669"/>
    <property type="project" value="InterPro"/>
</dbReference>
<evidence type="ECO:0000313" key="12">
    <source>
        <dbReference type="Proteomes" id="UP000027138"/>
    </source>
</evidence>
<feature type="region of interest" description="Disordered" evidence="8">
    <location>
        <begin position="355"/>
        <end position="375"/>
    </location>
</feature>
<proteinExistence type="inferred from homology"/>
<feature type="region of interest" description="Disordered" evidence="8">
    <location>
        <begin position="231"/>
        <end position="252"/>
    </location>
</feature>
<accession>A0A067L4S9</accession>
<dbReference type="Pfam" id="PF04824">
    <property type="entry name" value="Rad21_Rec8"/>
    <property type="match status" value="1"/>
</dbReference>
<feature type="region of interest" description="Disordered" evidence="8">
    <location>
        <begin position="283"/>
        <end position="302"/>
    </location>
</feature>
<dbReference type="GO" id="GO:0051301">
    <property type="term" value="P:cell division"/>
    <property type="evidence" value="ECO:0007669"/>
    <property type="project" value="UniProtKB-KW"/>
</dbReference>
<keyword evidence="12" id="KW-1185">Reference proteome</keyword>
<dbReference type="EMBL" id="KK914267">
    <property type="protein sequence ID" value="KDP43427.1"/>
    <property type="molecule type" value="Genomic_DNA"/>
</dbReference>
<gene>
    <name evidence="11" type="ORF">JCGZ_16714</name>
</gene>
<feature type="domain" description="Rad21/Rec8-like protein C-terminal eukaryotic" evidence="9">
    <location>
        <begin position="685"/>
        <end position="727"/>
    </location>
</feature>
<reference evidence="11 12" key="1">
    <citation type="journal article" date="2014" name="PLoS ONE">
        <title>Global Analysis of Gene Expression Profiles in Physic Nut (Jatropha curcas L.) Seedlings Exposed to Salt Stress.</title>
        <authorList>
            <person name="Zhang L."/>
            <person name="Zhang C."/>
            <person name="Wu P."/>
            <person name="Chen Y."/>
            <person name="Li M."/>
            <person name="Jiang H."/>
            <person name="Wu G."/>
        </authorList>
    </citation>
    <scope>NUCLEOTIDE SEQUENCE [LARGE SCALE GENOMIC DNA]</scope>
    <source>
        <strain evidence="12">cv. GZQX0401</strain>
        <tissue evidence="11">Young leaves</tissue>
    </source>
</reference>
<dbReference type="InterPro" id="IPR036390">
    <property type="entry name" value="WH_DNA-bd_sf"/>
</dbReference>
<name>A0A067L4S9_JATCU</name>
<dbReference type="GO" id="GO:0008278">
    <property type="term" value="C:cohesin complex"/>
    <property type="evidence" value="ECO:0007669"/>
    <property type="project" value="InterPro"/>
</dbReference>
<dbReference type="InterPro" id="IPR006909">
    <property type="entry name" value="Rad21/Rec8_C_eu"/>
</dbReference>
<evidence type="ECO:0000256" key="5">
    <source>
        <dbReference type="ARBA" id="ARBA00022829"/>
    </source>
</evidence>
<comment type="subcellular location">
    <subcellularLocation>
        <location evidence="1">Nucleus</location>
    </subcellularLocation>
</comment>
<keyword evidence="3" id="KW-0132">Cell division</keyword>
<dbReference type="InterPro" id="IPR039781">
    <property type="entry name" value="Rad21/Rec8-like"/>
</dbReference>
<dbReference type="SUPFAM" id="SSF46785">
    <property type="entry name" value="Winged helix' DNA-binding domain"/>
    <property type="match status" value="1"/>
</dbReference>
<keyword evidence="5" id="KW-0159">Chromosome partition</keyword>
<evidence type="ECO:0000256" key="2">
    <source>
        <dbReference type="ARBA" id="ARBA00009870"/>
    </source>
</evidence>